<dbReference type="Proteomes" id="UP000650524">
    <property type="component" value="Unassembled WGS sequence"/>
</dbReference>
<sequence>MDKEALTYEDVLTLHGVDELPFIDTEDMKRFAIRGTQNLLARNGAEWIKEHRVRLIEELELIAGM</sequence>
<protein>
    <submittedName>
        <fullName evidence="1">Uncharacterized protein</fullName>
    </submittedName>
</protein>
<name>A0A8J6N339_9DELT</name>
<evidence type="ECO:0000313" key="1">
    <source>
        <dbReference type="EMBL" id="MBC8178649.1"/>
    </source>
</evidence>
<gene>
    <name evidence="1" type="ORF">H8E19_14695</name>
</gene>
<accession>A0A8J6N339</accession>
<evidence type="ECO:0000313" key="2">
    <source>
        <dbReference type="Proteomes" id="UP000650524"/>
    </source>
</evidence>
<proteinExistence type="predicted"/>
<reference evidence="1 2" key="1">
    <citation type="submission" date="2020-08" db="EMBL/GenBank/DDBJ databases">
        <title>Bridging the membrane lipid divide: bacteria of the FCB group superphylum have the potential to synthesize archaeal ether lipids.</title>
        <authorList>
            <person name="Villanueva L."/>
            <person name="Von Meijenfeldt F.A.B."/>
            <person name="Westbye A.B."/>
            <person name="Yadav S."/>
            <person name="Hopmans E.C."/>
            <person name="Dutilh B.E."/>
            <person name="Sinninghe Damste J.S."/>
        </authorList>
    </citation>
    <scope>NUCLEOTIDE SEQUENCE [LARGE SCALE GENOMIC DNA]</scope>
    <source>
        <strain evidence="1">NIOZ-UU27</strain>
    </source>
</reference>
<organism evidence="1 2">
    <name type="scientific">Candidatus Desulfacyla euxinica</name>
    <dbReference type="NCBI Taxonomy" id="2841693"/>
    <lineage>
        <taxon>Bacteria</taxon>
        <taxon>Deltaproteobacteria</taxon>
        <taxon>Candidatus Desulfacyla</taxon>
    </lineage>
</organism>
<dbReference type="AlphaFoldDB" id="A0A8J6N339"/>
<comment type="caution">
    <text evidence="1">The sequence shown here is derived from an EMBL/GenBank/DDBJ whole genome shotgun (WGS) entry which is preliminary data.</text>
</comment>
<dbReference type="EMBL" id="JACNJD010000297">
    <property type="protein sequence ID" value="MBC8178649.1"/>
    <property type="molecule type" value="Genomic_DNA"/>
</dbReference>